<evidence type="ECO:0000256" key="3">
    <source>
        <dbReference type="ARBA" id="ARBA00005037"/>
    </source>
</evidence>
<evidence type="ECO:0000256" key="2">
    <source>
        <dbReference type="ARBA" id="ARBA00004738"/>
    </source>
</evidence>
<comment type="pathway">
    <text evidence="2">Cofactor metabolism; pyridoxal 5'-phosphate salvage; pyridoxal 5'-phosphate from pyridoxamine 5'-phosphate: step 1/1.</text>
</comment>
<dbReference type="Gene3D" id="2.30.110.10">
    <property type="entry name" value="Electron Transport, Fmn-binding Protein, Chain A"/>
    <property type="match status" value="1"/>
</dbReference>
<keyword evidence="5" id="KW-0285">Flavoprotein</keyword>
<dbReference type="PANTHER" id="PTHR10851">
    <property type="entry name" value="PYRIDOXINE-5-PHOSPHATE OXIDASE"/>
    <property type="match status" value="1"/>
</dbReference>
<dbReference type="GeneID" id="101899961"/>
<reference evidence="10" key="2">
    <citation type="submission" date="2025-04" db="UniProtKB">
        <authorList>
            <consortium name="RefSeq"/>
        </authorList>
    </citation>
    <scope>IDENTIFICATION</scope>
    <source>
        <strain evidence="10">Aabys</strain>
    </source>
</reference>
<dbReference type="eggNOG" id="KOG2586">
    <property type="taxonomic scope" value="Eukaryota"/>
</dbReference>
<accession>A0A1I8M360</accession>
<dbReference type="Proteomes" id="UP001652621">
    <property type="component" value="Unplaced"/>
</dbReference>
<dbReference type="PANTHER" id="PTHR10851:SF4">
    <property type="entry name" value="PYRIDOXAL 5'-PHOSPHATE SYNTHASE"/>
    <property type="match status" value="1"/>
</dbReference>
<dbReference type="SUPFAM" id="SSF50475">
    <property type="entry name" value="FMN-binding split barrel"/>
    <property type="match status" value="1"/>
</dbReference>
<evidence type="ECO:0000313" key="10">
    <source>
        <dbReference type="RefSeq" id="XP_005178969.1"/>
    </source>
</evidence>
<dbReference type="GO" id="GO:0008615">
    <property type="term" value="P:pyridoxine biosynthetic process"/>
    <property type="evidence" value="ECO:0007669"/>
    <property type="project" value="InterPro"/>
</dbReference>
<evidence type="ECO:0000313" key="8">
    <source>
        <dbReference type="EnsemblMetazoa" id="MDOA000772-PA"/>
    </source>
</evidence>
<dbReference type="UniPathway" id="UPA01068">
    <property type="reaction ID" value="UER00304"/>
</dbReference>
<evidence type="ECO:0000256" key="1">
    <source>
        <dbReference type="ARBA" id="ARBA00001917"/>
    </source>
</evidence>
<dbReference type="EC" id="1.4.3.5" evidence="4"/>
<protein>
    <recommendedName>
        <fullName evidence="4">pyridoxal 5'-phosphate synthase</fullName>
        <ecNumber evidence="4">1.4.3.5</ecNumber>
    </recommendedName>
</protein>
<dbReference type="STRING" id="7370.A0A1I8M360"/>
<evidence type="ECO:0000256" key="5">
    <source>
        <dbReference type="ARBA" id="ARBA00022630"/>
    </source>
</evidence>
<dbReference type="InterPro" id="IPR000659">
    <property type="entry name" value="Pyridox_Oxase"/>
</dbReference>
<comment type="cofactor">
    <cofactor evidence="1">
        <name>FMN</name>
        <dbReference type="ChEBI" id="CHEBI:58210"/>
    </cofactor>
</comment>
<reference evidence="8" key="1">
    <citation type="submission" date="2020-05" db="UniProtKB">
        <authorList>
            <consortium name="EnsemblMetazoa"/>
        </authorList>
    </citation>
    <scope>IDENTIFICATION</scope>
    <source>
        <strain evidence="8">Aabys</strain>
    </source>
</reference>
<dbReference type="AlphaFoldDB" id="A0A1I8M360"/>
<evidence type="ECO:0000256" key="7">
    <source>
        <dbReference type="ARBA" id="ARBA00023002"/>
    </source>
</evidence>
<evidence type="ECO:0000256" key="4">
    <source>
        <dbReference type="ARBA" id="ARBA00012801"/>
    </source>
</evidence>
<dbReference type="OrthoDB" id="303614at2759"/>
<dbReference type="VEuPathDB" id="VectorBase:MDOMA2_004218"/>
<dbReference type="RefSeq" id="XP_005178969.1">
    <property type="nucleotide sequence ID" value="XM_005178912.3"/>
</dbReference>
<keyword evidence="9" id="KW-1185">Reference proteome</keyword>
<organism evidence="8">
    <name type="scientific">Musca domestica</name>
    <name type="common">House fly</name>
    <dbReference type="NCBI Taxonomy" id="7370"/>
    <lineage>
        <taxon>Eukaryota</taxon>
        <taxon>Metazoa</taxon>
        <taxon>Ecdysozoa</taxon>
        <taxon>Arthropoda</taxon>
        <taxon>Hexapoda</taxon>
        <taxon>Insecta</taxon>
        <taxon>Pterygota</taxon>
        <taxon>Neoptera</taxon>
        <taxon>Endopterygota</taxon>
        <taxon>Diptera</taxon>
        <taxon>Brachycera</taxon>
        <taxon>Muscomorpha</taxon>
        <taxon>Muscoidea</taxon>
        <taxon>Muscidae</taxon>
        <taxon>Musca</taxon>
    </lineage>
</organism>
<dbReference type="GO" id="GO:0004733">
    <property type="term" value="F:pyridoxamine phosphate oxidase activity"/>
    <property type="evidence" value="ECO:0007669"/>
    <property type="project" value="UniProtKB-EC"/>
</dbReference>
<dbReference type="KEGG" id="mde:101899961"/>
<dbReference type="VEuPathDB" id="VectorBase:MDOA000772"/>
<keyword evidence="6" id="KW-0288">FMN</keyword>
<dbReference type="EnsemblMetazoa" id="MDOA000772-RA">
    <property type="protein sequence ID" value="MDOA000772-PA"/>
    <property type="gene ID" value="MDOA000772"/>
</dbReference>
<gene>
    <name evidence="8" type="primary">101899961</name>
    <name evidence="10" type="synonym">LOC101899961</name>
</gene>
<evidence type="ECO:0000313" key="9">
    <source>
        <dbReference type="Proteomes" id="UP001652621"/>
    </source>
</evidence>
<name>A0A1I8M360_MUSDO</name>
<comment type="pathway">
    <text evidence="3">Cofactor metabolism; pyridoxal 5'-phosphate salvage; pyridoxal 5'-phosphate from pyridoxine 5'-phosphate: step 1/1.</text>
</comment>
<dbReference type="InterPro" id="IPR012349">
    <property type="entry name" value="Split_barrel_FMN-bd"/>
</dbReference>
<dbReference type="GO" id="GO:0010181">
    <property type="term" value="F:FMN binding"/>
    <property type="evidence" value="ECO:0007669"/>
    <property type="project" value="InterPro"/>
</dbReference>
<keyword evidence="7" id="KW-0560">Oxidoreductase</keyword>
<proteinExistence type="predicted"/>
<evidence type="ECO:0000256" key="6">
    <source>
        <dbReference type="ARBA" id="ARBA00022643"/>
    </source>
</evidence>
<sequence>MDKITHLPRLARIKNYPTNPIEMFKNVLERVKAPHIFPMNLATLDNEFGVLNRSVIYRGLLEDSWICFVTERNSRKYRNLKENPKLGLTMLFYPYAHRVETKDVMPEVWQIRLMGAEAVELDEEQLKILWQQEPLFAKIRSHICECGKPSNTEELEKLLQEQLAIMEKEKREPEQTKTYTAFKIIPKYWDFYMSEPNTIADRVQYKQMENGEWQAYHVDA</sequence>